<sequence>MATNAFGMGIDKSDVRYVIHMNMPKDMESYYQEAGRAGRDGEKSDAILLYSGQDIVVNKYLISQSQNRNYQLVKLEKLQTIINYVNTNQCLRAFILEYFGQEAKETCNNCSNCLDDYEKIDASIDSQKILSCIYRLDQRYGTSTVVDCLKGSNNKNSNEKNLNSISTFGIMKDKSPKYIKDLIGVLVADGYIKVSGLNYPILKLNEKSKDVLFSKKKVYIRDLKEENTKEKIDKFNLNMPYDRDLFNNLKKLRLDISRKRNIPPFIVFSDASLIDMARLKPKNKKDFLKIKGVGDKKLKQYGEIFIEEIKEFVQ</sequence>
<name>F0H0C5_9FIRM</name>
<accession>F0H0C5</accession>
<dbReference type="Pfam" id="PF00271">
    <property type="entry name" value="Helicase_C"/>
    <property type="match status" value="1"/>
</dbReference>
<comment type="caution">
    <text evidence="7">The sequence shown here is derived from an EMBL/GenBank/DDBJ whole genome shotgun (WGS) entry which is preliminary data.</text>
</comment>
<dbReference type="EMBL" id="AEXN01000015">
    <property type="protein sequence ID" value="EGC84028.1"/>
    <property type="molecule type" value="Genomic_DNA"/>
</dbReference>
<dbReference type="Pfam" id="PF16124">
    <property type="entry name" value="RecQ_Zn_bind"/>
    <property type="match status" value="1"/>
</dbReference>
<dbReference type="InterPro" id="IPR002121">
    <property type="entry name" value="HRDC_dom"/>
</dbReference>
<dbReference type="GO" id="GO:0003676">
    <property type="term" value="F:nucleic acid binding"/>
    <property type="evidence" value="ECO:0007669"/>
    <property type="project" value="InterPro"/>
</dbReference>
<evidence type="ECO:0000259" key="5">
    <source>
        <dbReference type="PROSITE" id="PS50967"/>
    </source>
</evidence>
<dbReference type="Pfam" id="PF00570">
    <property type="entry name" value="HRDC"/>
    <property type="match status" value="1"/>
</dbReference>
<dbReference type="InterPro" id="IPR010997">
    <property type="entry name" value="HRDC-like_sf"/>
</dbReference>
<dbReference type="Pfam" id="PF09382">
    <property type="entry name" value="RQC"/>
    <property type="match status" value="1"/>
</dbReference>
<dbReference type="InterPro" id="IPR001650">
    <property type="entry name" value="Helicase_C-like"/>
</dbReference>
<gene>
    <name evidence="7" type="ORF">HMPREF9246_1138</name>
</gene>
<dbReference type="PANTHER" id="PTHR13710">
    <property type="entry name" value="DNA HELICASE RECQ FAMILY MEMBER"/>
    <property type="match status" value="1"/>
</dbReference>
<dbReference type="Proteomes" id="UP000005277">
    <property type="component" value="Unassembled WGS sequence"/>
</dbReference>
<dbReference type="EC" id="5.6.2.4" evidence="2"/>
<dbReference type="Gene3D" id="3.40.50.300">
    <property type="entry name" value="P-loop containing nucleotide triphosphate hydrolases"/>
    <property type="match status" value="1"/>
</dbReference>
<dbReference type="GO" id="GO:0009378">
    <property type="term" value="F:four-way junction helicase activity"/>
    <property type="evidence" value="ECO:0007669"/>
    <property type="project" value="TreeGrafter"/>
</dbReference>
<dbReference type="AlphaFoldDB" id="F0H0C5"/>
<dbReference type="GO" id="GO:0030894">
    <property type="term" value="C:replisome"/>
    <property type="evidence" value="ECO:0007669"/>
    <property type="project" value="TreeGrafter"/>
</dbReference>
<keyword evidence="8" id="KW-1185">Reference proteome</keyword>
<dbReference type="InterPro" id="IPR044876">
    <property type="entry name" value="HRDC_dom_sf"/>
</dbReference>
<dbReference type="SUPFAM" id="SSF46785">
    <property type="entry name" value="Winged helix' DNA-binding domain"/>
    <property type="match status" value="1"/>
</dbReference>
<organism evidence="7 8">
    <name type="scientific">Anaerococcus hydrogenalis ACS-025-V-Sch4</name>
    <dbReference type="NCBI Taxonomy" id="879306"/>
    <lineage>
        <taxon>Bacteria</taxon>
        <taxon>Bacillati</taxon>
        <taxon>Bacillota</taxon>
        <taxon>Tissierellia</taxon>
        <taxon>Tissierellales</taxon>
        <taxon>Peptoniphilaceae</taxon>
        <taxon>Anaerococcus</taxon>
    </lineage>
</organism>
<dbReference type="PROSITE" id="PS50967">
    <property type="entry name" value="HRDC"/>
    <property type="match status" value="1"/>
</dbReference>
<dbReference type="GO" id="GO:0006281">
    <property type="term" value="P:DNA repair"/>
    <property type="evidence" value="ECO:0007669"/>
    <property type="project" value="InterPro"/>
</dbReference>
<evidence type="ECO:0000256" key="3">
    <source>
        <dbReference type="ARBA" id="ARBA00044535"/>
    </source>
</evidence>
<dbReference type="SUPFAM" id="SSF52540">
    <property type="entry name" value="P-loop containing nucleoside triphosphate hydrolases"/>
    <property type="match status" value="1"/>
</dbReference>
<evidence type="ECO:0000313" key="8">
    <source>
        <dbReference type="Proteomes" id="UP000005277"/>
    </source>
</evidence>
<dbReference type="GO" id="GO:0005737">
    <property type="term" value="C:cytoplasm"/>
    <property type="evidence" value="ECO:0007669"/>
    <property type="project" value="TreeGrafter"/>
</dbReference>
<comment type="catalytic activity">
    <reaction evidence="1">
        <text>Couples ATP hydrolysis with the unwinding of duplex DNA by translocating in the 3'-5' direction.</text>
        <dbReference type="EC" id="5.6.2.4"/>
    </reaction>
</comment>
<dbReference type="InterPro" id="IPR036390">
    <property type="entry name" value="WH_DNA-bd_sf"/>
</dbReference>
<dbReference type="GO" id="GO:0000166">
    <property type="term" value="F:nucleotide binding"/>
    <property type="evidence" value="ECO:0007669"/>
    <property type="project" value="InterPro"/>
</dbReference>
<dbReference type="InterPro" id="IPR036388">
    <property type="entry name" value="WH-like_DNA-bd_sf"/>
</dbReference>
<dbReference type="SMART" id="SM00956">
    <property type="entry name" value="RQC"/>
    <property type="match status" value="1"/>
</dbReference>
<dbReference type="InterPro" id="IPR032284">
    <property type="entry name" value="RecQ_Zn-bd"/>
</dbReference>
<evidence type="ECO:0000256" key="2">
    <source>
        <dbReference type="ARBA" id="ARBA00034808"/>
    </source>
</evidence>
<dbReference type="GO" id="GO:0043590">
    <property type="term" value="C:bacterial nucleoid"/>
    <property type="evidence" value="ECO:0007669"/>
    <property type="project" value="TreeGrafter"/>
</dbReference>
<reference evidence="7 8" key="1">
    <citation type="submission" date="2011-01" db="EMBL/GenBank/DDBJ databases">
        <authorList>
            <person name="Durkin A.S."/>
            <person name="Madupu R."/>
            <person name="Torralba M."/>
            <person name="Gillis M."/>
            <person name="Methe B."/>
            <person name="Sutton G."/>
            <person name="Nelson K.E."/>
        </authorList>
    </citation>
    <scope>NUCLEOTIDE SEQUENCE [LARGE SCALE GENOMIC DNA]</scope>
    <source>
        <strain evidence="7 8">ACS-025-V-Sch4</strain>
    </source>
</reference>
<evidence type="ECO:0000313" key="7">
    <source>
        <dbReference type="EMBL" id="EGC84028.1"/>
    </source>
</evidence>
<feature type="domain" description="Helicase C-terminal" evidence="6">
    <location>
        <begin position="1"/>
        <end position="81"/>
    </location>
</feature>
<dbReference type="InterPro" id="IPR018982">
    <property type="entry name" value="RQC_domain"/>
</dbReference>
<evidence type="ECO:0000259" key="6">
    <source>
        <dbReference type="PROSITE" id="PS51194"/>
    </source>
</evidence>
<dbReference type="Gene3D" id="1.10.10.10">
    <property type="entry name" value="Winged helix-like DNA-binding domain superfamily/Winged helix DNA-binding domain"/>
    <property type="match status" value="1"/>
</dbReference>
<dbReference type="PROSITE" id="PS51194">
    <property type="entry name" value="HELICASE_CTER"/>
    <property type="match status" value="1"/>
</dbReference>
<dbReference type="GO" id="GO:0006260">
    <property type="term" value="P:DNA replication"/>
    <property type="evidence" value="ECO:0007669"/>
    <property type="project" value="InterPro"/>
</dbReference>
<feature type="domain" description="HRDC" evidence="5">
    <location>
        <begin position="239"/>
        <end position="314"/>
    </location>
</feature>
<evidence type="ECO:0000256" key="1">
    <source>
        <dbReference type="ARBA" id="ARBA00034617"/>
    </source>
</evidence>
<dbReference type="Gene3D" id="1.10.150.80">
    <property type="entry name" value="HRDC domain"/>
    <property type="match status" value="1"/>
</dbReference>
<protein>
    <recommendedName>
        <fullName evidence="3">ATP-dependent DNA helicase RecQ</fullName>
        <ecNumber evidence="2">5.6.2.4</ecNumber>
    </recommendedName>
    <alternativeName>
        <fullName evidence="4">DNA 3'-5' helicase RecQ</fullName>
    </alternativeName>
</protein>
<dbReference type="GO" id="GO:0006310">
    <property type="term" value="P:DNA recombination"/>
    <property type="evidence" value="ECO:0007669"/>
    <property type="project" value="TreeGrafter"/>
</dbReference>
<dbReference type="SMART" id="SM00341">
    <property type="entry name" value="HRDC"/>
    <property type="match status" value="1"/>
</dbReference>
<dbReference type="GO" id="GO:0043138">
    <property type="term" value="F:3'-5' DNA helicase activity"/>
    <property type="evidence" value="ECO:0007669"/>
    <property type="project" value="UniProtKB-EC"/>
</dbReference>
<evidence type="ECO:0000256" key="4">
    <source>
        <dbReference type="ARBA" id="ARBA00044550"/>
    </source>
</evidence>
<dbReference type="PANTHER" id="PTHR13710:SF84">
    <property type="entry name" value="ATP-DEPENDENT DNA HELICASE RECS-RELATED"/>
    <property type="match status" value="1"/>
</dbReference>
<proteinExistence type="predicted"/>
<dbReference type="SUPFAM" id="SSF47819">
    <property type="entry name" value="HRDC-like"/>
    <property type="match status" value="1"/>
</dbReference>
<dbReference type="InterPro" id="IPR027417">
    <property type="entry name" value="P-loop_NTPase"/>
</dbReference>